<keyword evidence="3" id="KW-1185">Reference proteome</keyword>
<sequence length="87" mass="9737">MATMIDFLSGAITFGFLFAAVFFLRFWRQTGDQLFVAFAVAFAILGLGQAVQVFANIAQEDQSYIYLIRLVAFTSIICAIIWKNRGT</sequence>
<name>A0ABV8RTK9_9SPHN</name>
<reference evidence="3" key="1">
    <citation type="journal article" date="2019" name="Int. J. Syst. Evol. Microbiol.">
        <title>The Global Catalogue of Microorganisms (GCM) 10K type strain sequencing project: providing services to taxonomists for standard genome sequencing and annotation.</title>
        <authorList>
            <consortium name="The Broad Institute Genomics Platform"/>
            <consortium name="The Broad Institute Genome Sequencing Center for Infectious Disease"/>
            <person name="Wu L."/>
            <person name="Ma J."/>
        </authorList>
    </citation>
    <scope>NUCLEOTIDE SEQUENCE [LARGE SCALE GENOMIC DNA]</scope>
    <source>
        <strain evidence="3">CGMCC 1.12989</strain>
    </source>
</reference>
<proteinExistence type="predicted"/>
<evidence type="ECO:0000256" key="1">
    <source>
        <dbReference type="SAM" id="Phobius"/>
    </source>
</evidence>
<dbReference type="Pfam" id="PF19447">
    <property type="entry name" value="DUF5985"/>
    <property type="match status" value="1"/>
</dbReference>
<protein>
    <submittedName>
        <fullName evidence="2">DUF5985 family protein</fullName>
    </submittedName>
</protein>
<keyword evidence="1" id="KW-0812">Transmembrane</keyword>
<comment type="caution">
    <text evidence="2">The sequence shown here is derived from an EMBL/GenBank/DDBJ whole genome shotgun (WGS) entry which is preliminary data.</text>
</comment>
<feature type="transmembrane region" description="Helical" evidence="1">
    <location>
        <begin position="34"/>
        <end position="58"/>
    </location>
</feature>
<feature type="transmembrane region" description="Helical" evidence="1">
    <location>
        <begin position="6"/>
        <end position="27"/>
    </location>
</feature>
<evidence type="ECO:0000313" key="3">
    <source>
        <dbReference type="Proteomes" id="UP001595828"/>
    </source>
</evidence>
<keyword evidence="1" id="KW-1133">Transmembrane helix</keyword>
<dbReference type="RefSeq" id="WP_379539689.1">
    <property type="nucleotide sequence ID" value="NZ_JBHSDR010000008.1"/>
</dbReference>
<dbReference type="Proteomes" id="UP001595828">
    <property type="component" value="Unassembled WGS sequence"/>
</dbReference>
<keyword evidence="1" id="KW-0472">Membrane</keyword>
<feature type="transmembrane region" description="Helical" evidence="1">
    <location>
        <begin position="64"/>
        <end position="82"/>
    </location>
</feature>
<dbReference type="InterPro" id="IPR046027">
    <property type="entry name" value="DUF5985"/>
</dbReference>
<evidence type="ECO:0000313" key="2">
    <source>
        <dbReference type="EMBL" id="MFC4296194.1"/>
    </source>
</evidence>
<organism evidence="2 3">
    <name type="scientific">Novosphingobium tardum</name>
    <dbReference type="NCBI Taxonomy" id="1538021"/>
    <lineage>
        <taxon>Bacteria</taxon>
        <taxon>Pseudomonadati</taxon>
        <taxon>Pseudomonadota</taxon>
        <taxon>Alphaproteobacteria</taxon>
        <taxon>Sphingomonadales</taxon>
        <taxon>Sphingomonadaceae</taxon>
        <taxon>Novosphingobium</taxon>
    </lineage>
</organism>
<gene>
    <name evidence="2" type="ORF">ACFO0A_14140</name>
</gene>
<accession>A0ABV8RTK9</accession>
<dbReference type="EMBL" id="JBHSDR010000008">
    <property type="protein sequence ID" value="MFC4296194.1"/>
    <property type="molecule type" value="Genomic_DNA"/>
</dbReference>